<proteinExistence type="predicted"/>
<dbReference type="EMBL" id="FUIG01000013">
    <property type="protein sequence ID" value="SJM28218.1"/>
    <property type="molecule type" value="Genomic_DNA"/>
</dbReference>
<evidence type="ECO:0000313" key="2">
    <source>
        <dbReference type="Proteomes" id="UP000245698"/>
    </source>
</evidence>
<evidence type="ECO:0000313" key="1">
    <source>
        <dbReference type="EMBL" id="SJM28218.1"/>
    </source>
</evidence>
<dbReference type="AlphaFoldDB" id="A0A2P9AAQ9"/>
<dbReference type="Proteomes" id="UP000245698">
    <property type="component" value="Unassembled WGS sequence"/>
</dbReference>
<reference evidence="2" key="1">
    <citation type="submission" date="2016-12" db="EMBL/GenBank/DDBJ databases">
        <authorList>
            <person name="Brunel B."/>
        </authorList>
    </citation>
    <scope>NUCLEOTIDE SEQUENCE [LARGE SCALE GENOMIC DNA]</scope>
</reference>
<accession>A0A2P9AAQ9</accession>
<organism evidence="1 2">
    <name type="scientific">Mesorhizobium delmotii</name>
    <dbReference type="NCBI Taxonomy" id="1631247"/>
    <lineage>
        <taxon>Bacteria</taxon>
        <taxon>Pseudomonadati</taxon>
        <taxon>Pseudomonadota</taxon>
        <taxon>Alphaproteobacteria</taxon>
        <taxon>Hyphomicrobiales</taxon>
        <taxon>Phyllobacteriaceae</taxon>
        <taxon>Mesorhizobium</taxon>
    </lineage>
</organism>
<dbReference type="Pfam" id="PF14137">
    <property type="entry name" value="DUF4304"/>
    <property type="match status" value="1"/>
</dbReference>
<evidence type="ECO:0008006" key="3">
    <source>
        <dbReference type="Google" id="ProtNLM"/>
    </source>
</evidence>
<gene>
    <name evidence="1" type="ORF">BQ8482_110148</name>
</gene>
<dbReference type="InterPro" id="IPR025412">
    <property type="entry name" value="DUF4304"/>
</dbReference>
<dbReference type="RefSeq" id="WP_123146058.1">
    <property type="nucleotide sequence ID" value="NZ_FUIG01000013.1"/>
</dbReference>
<name>A0A2P9AAQ9_9HYPH</name>
<sequence>MSDGREIIVQALVETASRYGFRGVRATNFYREWPETICLLNLQKSSWGPQFYMNAAVWFTRLGKERRPKEYNCHIRWRVNPQMEDEQSKAFTLALNLEHPLPDDQRLSLIKDGVDGYGFRLLSRSDSEAAALRVADECEPQVMVALVARKQEKADRDG</sequence>
<keyword evidence="2" id="KW-1185">Reference proteome</keyword>
<protein>
    <recommendedName>
        <fullName evidence="3">DUF4304 domain-containing protein</fullName>
    </recommendedName>
</protein>